<reference evidence="3 4" key="1">
    <citation type="submission" date="2023-12" db="EMBL/GenBank/DDBJ databases">
        <title>A. evansii MAY27, complete genome.</title>
        <authorList>
            <person name="Wang Y."/>
        </authorList>
    </citation>
    <scope>NUCLEOTIDE SEQUENCE [LARGE SCALE GENOMIC DNA]</scope>
    <source>
        <strain evidence="3 4">MAY27</strain>
    </source>
</reference>
<dbReference type="InterPro" id="IPR036165">
    <property type="entry name" value="YefM-like_sf"/>
</dbReference>
<protein>
    <recommendedName>
        <fullName evidence="2">Antitoxin</fullName>
    </recommendedName>
</protein>
<comment type="function">
    <text evidence="2">Antitoxin component of a type II toxin-antitoxin (TA) system.</text>
</comment>
<name>A0ABZ1AK85_AROEV</name>
<dbReference type="Proteomes" id="UP001626593">
    <property type="component" value="Chromosome"/>
</dbReference>
<evidence type="ECO:0000313" key="3">
    <source>
        <dbReference type="EMBL" id="WRL45684.1"/>
    </source>
</evidence>
<evidence type="ECO:0000313" key="4">
    <source>
        <dbReference type="Proteomes" id="UP001626593"/>
    </source>
</evidence>
<evidence type="ECO:0000256" key="1">
    <source>
        <dbReference type="ARBA" id="ARBA00009981"/>
    </source>
</evidence>
<dbReference type="InterPro" id="IPR006442">
    <property type="entry name" value="Antitoxin_Phd/YefM"/>
</dbReference>
<dbReference type="NCBIfam" id="TIGR01552">
    <property type="entry name" value="phd_fam"/>
    <property type="match status" value="1"/>
</dbReference>
<dbReference type="SUPFAM" id="SSF143120">
    <property type="entry name" value="YefM-like"/>
    <property type="match status" value="1"/>
</dbReference>
<dbReference type="EMBL" id="CP141259">
    <property type="protein sequence ID" value="WRL45684.1"/>
    <property type="molecule type" value="Genomic_DNA"/>
</dbReference>
<evidence type="ECO:0000256" key="2">
    <source>
        <dbReference type="RuleBase" id="RU362080"/>
    </source>
</evidence>
<organism evidence="3 4">
    <name type="scientific">Aromatoleum evansii</name>
    <name type="common">Azoarcus evansii</name>
    <dbReference type="NCBI Taxonomy" id="59406"/>
    <lineage>
        <taxon>Bacteria</taxon>
        <taxon>Pseudomonadati</taxon>
        <taxon>Pseudomonadota</taxon>
        <taxon>Betaproteobacteria</taxon>
        <taxon>Rhodocyclales</taxon>
        <taxon>Rhodocyclaceae</taxon>
        <taxon>Aromatoleum</taxon>
    </lineage>
</organism>
<proteinExistence type="inferred from homology"/>
<dbReference type="RefSeq" id="WP_407278717.1">
    <property type="nucleotide sequence ID" value="NZ_CP141259.1"/>
</dbReference>
<dbReference type="Pfam" id="PF02604">
    <property type="entry name" value="PhdYeFM_antitox"/>
    <property type="match status" value="1"/>
</dbReference>
<dbReference type="Gene3D" id="3.40.1620.10">
    <property type="entry name" value="YefM-like domain"/>
    <property type="match status" value="1"/>
</dbReference>
<dbReference type="Gene3D" id="6.20.450.20">
    <property type="match status" value="1"/>
</dbReference>
<gene>
    <name evidence="3" type="ORF">U5817_21170</name>
</gene>
<keyword evidence="4" id="KW-1185">Reference proteome</keyword>
<sequence length="104" mass="11995">MKTMTAREAKTHFGELLDTMRREPVLVTKNNRPVGIMISIEDAADTLIPEMFMQKEPGYEEWFQAKVGRALEAFKEGTTKVAQHEEVMSRVWERVQRKVKPTSA</sequence>
<comment type="similarity">
    <text evidence="1 2">Belongs to the phD/YefM antitoxin family.</text>
</comment>
<accession>A0ABZ1AK85</accession>